<dbReference type="SUPFAM" id="SSF55120">
    <property type="entry name" value="Pseudouridine synthase"/>
    <property type="match status" value="1"/>
</dbReference>
<evidence type="ECO:0000256" key="7">
    <source>
        <dbReference type="RuleBase" id="RU003792"/>
    </source>
</evidence>
<dbReference type="AlphaFoldDB" id="A0A9J6QZE0"/>
<evidence type="ECO:0000256" key="1">
    <source>
        <dbReference type="ARBA" id="ARBA00009375"/>
    </source>
</evidence>
<comment type="catalytic activity">
    <reaction evidence="4 7">
        <text>uridine(38/39/40) in tRNA = pseudouridine(38/39/40) in tRNA</text>
        <dbReference type="Rhea" id="RHEA:22376"/>
        <dbReference type="Rhea" id="RHEA-COMP:10085"/>
        <dbReference type="Rhea" id="RHEA-COMP:10087"/>
        <dbReference type="ChEBI" id="CHEBI:65314"/>
        <dbReference type="ChEBI" id="CHEBI:65315"/>
        <dbReference type="EC" id="5.4.99.12"/>
    </reaction>
</comment>
<dbReference type="PANTHER" id="PTHR11142:SF0">
    <property type="entry name" value="TRNA PSEUDOURIDINE SYNTHASE-LIKE 1"/>
    <property type="match status" value="1"/>
</dbReference>
<dbReference type="InterPro" id="IPR020094">
    <property type="entry name" value="TruA/RsuA/RluB/E/F_N"/>
</dbReference>
<dbReference type="InterPro" id="IPR020103">
    <property type="entry name" value="PsdUridine_synth_cat_dom_sf"/>
</dbReference>
<dbReference type="EC" id="5.4.99.12" evidence="4"/>
<name>A0A9J6QZE0_9FIRM</name>
<keyword evidence="3 4" id="KW-0413">Isomerase</keyword>
<feature type="binding site" evidence="4 6">
    <location>
        <position position="120"/>
    </location>
    <ligand>
        <name>substrate</name>
    </ligand>
</feature>
<dbReference type="Pfam" id="PF01416">
    <property type="entry name" value="PseudoU_synth_1"/>
    <property type="match status" value="2"/>
</dbReference>
<feature type="domain" description="Pseudouridine synthase I TruA alpha/beta" evidence="8">
    <location>
        <begin position="153"/>
        <end position="256"/>
    </location>
</feature>
<protein>
    <recommendedName>
        <fullName evidence="4">tRNA pseudouridine synthase A</fullName>
        <ecNumber evidence="4">5.4.99.12</ecNumber>
    </recommendedName>
    <alternativeName>
        <fullName evidence="4">tRNA pseudouridine(38-40) synthase</fullName>
    </alternativeName>
    <alternativeName>
        <fullName evidence="4">tRNA pseudouridylate synthase I</fullName>
    </alternativeName>
    <alternativeName>
        <fullName evidence="4">tRNA-uridine isomerase I</fullName>
    </alternativeName>
</protein>
<feature type="domain" description="Pseudouridine synthase I TruA alpha/beta" evidence="8">
    <location>
        <begin position="9"/>
        <end position="94"/>
    </location>
</feature>
<dbReference type="InterPro" id="IPR001406">
    <property type="entry name" value="PsdUridine_synth_TruA"/>
</dbReference>
<comment type="caution">
    <text evidence="9">The sequence shown here is derived from an EMBL/GenBank/DDBJ whole genome shotgun (WGS) entry which is preliminary data.</text>
</comment>
<evidence type="ECO:0000256" key="2">
    <source>
        <dbReference type="ARBA" id="ARBA00022694"/>
    </source>
</evidence>
<gene>
    <name evidence="4 9" type="primary">truA</name>
    <name evidence="9" type="ORF">OBO34_21395</name>
</gene>
<comment type="caution">
    <text evidence="4">Lacks conserved residue(s) required for the propagation of feature annotation.</text>
</comment>
<organism evidence="9 10">
    <name type="scientific">Hominibacterium faecale</name>
    <dbReference type="NCBI Taxonomy" id="2839743"/>
    <lineage>
        <taxon>Bacteria</taxon>
        <taxon>Bacillati</taxon>
        <taxon>Bacillota</taxon>
        <taxon>Clostridia</taxon>
        <taxon>Peptostreptococcales</taxon>
        <taxon>Anaerovoracaceae</taxon>
        <taxon>Hominibacterium</taxon>
    </lineage>
</organism>
<dbReference type="Proteomes" id="UP001065549">
    <property type="component" value="Unassembled WGS sequence"/>
</dbReference>
<feature type="active site" description="Nucleophile" evidence="4 5">
    <location>
        <position position="53"/>
    </location>
</feature>
<dbReference type="EMBL" id="JAOSHN010000015">
    <property type="protein sequence ID" value="MCU7380873.1"/>
    <property type="molecule type" value="Genomic_DNA"/>
</dbReference>
<evidence type="ECO:0000256" key="3">
    <source>
        <dbReference type="ARBA" id="ARBA00023235"/>
    </source>
</evidence>
<sequence length="265" mass="29513">MERNLLLTIEYDGTDFSGWQRQPGRPTVQGTLESALSAVCGKEIRIDGTSRTDAGVHAYRQRATLKGEFGIPTERLALAVNHRLAGGMRGKMAAGPIRVTDVCEKPMNFHARFDAKGKTYIYKIRNSENMDVFQRNYCYQIPRPLDLPAMKLAAEQITGTHDFQCFQASGGTERETTVRTIYKLELRQAGSDIQIWVTGDGFLYNMVRIITGTLVEVGMGKIPPTAVASIIESEDRQNAGHTAPPQGLYLGEIYYELQEVPGYDE</sequence>
<evidence type="ECO:0000313" key="10">
    <source>
        <dbReference type="Proteomes" id="UP001065549"/>
    </source>
</evidence>
<evidence type="ECO:0000256" key="6">
    <source>
        <dbReference type="PIRSR" id="PIRSR001430-2"/>
    </source>
</evidence>
<keyword evidence="10" id="KW-1185">Reference proteome</keyword>
<proteinExistence type="inferred from homology"/>
<dbReference type="InterPro" id="IPR020095">
    <property type="entry name" value="PsdUridine_synth_TruA_C"/>
</dbReference>
<evidence type="ECO:0000259" key="8">
    <source>
        <dbReference type="Pfam" id="PF01416"/>
    </source>
</evidence>
<dbReference type="Gene3D" id="3.30.70.660">
    <property type="entry name" value="Pseudouridine synthase I, catalytic domain, C-terminal subdomain"/>
    <property type="match status" value="1"/>
</dbReference>
<keyword evidence="2 4" id="KW-0819">tRNA processing</keyword>
<dbReference type="HAMAP" id="MF_00171">
    <property type="entry name" value="TruA"/>
    <property type="match status" value="1"/>
</dbReference>
<dbReference type="CDD" id="cd02570">
    <property type="entry name" value="PseudoU_synth_EcTruA"/>
    <property type="match status" value="1"/>
</dbReference>
<comment type="function">
    <text evidence="4">Formation of pseudouridine at positions 38, 39 and 40 in the anticodon stem and loop of transfer RNAs.</text>
</comment>
<dbReference type="GO" id="GO:0003723">
    <property type="term" value="F:RNA binding"/>
    <property type="evidence" value="ECO:0007669"/>
    <property type="project" value="InterPro"/>
</dbReference>
<dbReference type="PANTHER" id="PTHR11142">
    <property type="entry name" value="PSEUDOURIDYLATE SYNTHASE"/>
    <property type="match status" value="1"/>
</dbReference>
<evidence type="ECO:0000313" key="9">
    <source>
        <dbReference type="EMBL" id="MCU7380873.1"/>
    </source>
</evidence>
<dbReference type="RefSeq" id="WP_253020335.1">
    <property type="nucleotide sequence ID" value="NZ_JAOSHN010000015.1"/>
</dbReference>
<dbReference type="Gene3D" id="3.30.70.580">
    <property type="entry name" value="Pseudouridine synthase I, catalytic domain, N-terminal subdomain"/>
    <property type="match status" value="1"/>
</dbReference>
<comment type="similarity">
    <text evidence="1 4 7">Belongs to the tRNA pseudouridine synthase TruA family.</text>
</comment>
<comment type="subunit">
    <text evidence="4">Homodimer.</text>
</comment>
<evidence type="ECO:0000256" key="5">
    <source>
        <dbReference type="PIRSR" id="PIRSR001430-1"/>
    </source>
</evidence>
<accession>A0A9J6QZE0</accession>
<dbReference type="GO" id="GO:0160147">
    <property type="term" value="F:tRNA pseudouridine(38-40) synthase activity"/>
    <property type="evidence" value="ECO:0007669"/>
    <property type="project" value="UniProtKB-EC"/>
</dbReference>
<reference evidence="9" key="1">
    <citation type="submission" date="2022-09" db="EMBL/GenBank/DDBJ databases">
        <title>Culturomic study of gut microbiota in children with autism spectrum disorder.</title>
        <authorList>
            <person name="Efimov B.A."/>
            <person name="Chaplin A.V."/>
            <person name="Sokolova S.R."/>
            <person name="Pikina A.P."/>
            <person name="Korzhanova M."/>
            <person name="Belova V."/>
            <person name="Korostin D."/>
        </authorList>
    </citation>
    <scope>NUCLEOTIDE SEQUENCE</scope>
    <source>
        <strain evidence="9">ASD5510</strain>
    </source>
</reference>
<dbReference type="GO" id="GO:0031119">
    <property type="term" value="P:tRNA pseudouridine synthesis"/>
    <property type="evidence" value="ECO:0007669"/>
    <property type="project" value="UniProtKB-UniRule"/>
</dbReference>
<evidence type="ECO:0000256" key="4">
    <source>
        <dbReference type="HAMAP-Rule" id="MF_00171"/>
    </source>
</evidence>
<dbReference type="NCBIfam" id="TIGR00071">
    <property type="entry name" value="hisT_truA"/>
    <property type="match status" value="1"/>
</dbReference>
<dbReference type="InterPro" id="IPR020097">
    <property type="entry name" value="PsdUridine_synth_TruA_a/b_dom"/>
</dbReference>
<dbReference type="PIRSF" id="PIRSF001430">
    <property type="entry name" value="tRNA_psdUrid_synth"/>
    <property type="match status" value="1"/>
</dbReference>